<dbReference type="Pfam" id="PF10566">
    <property type="entry name" value="Glyco_hydro_97"/>
    <property type="match status" value="1"/>
</dbReference>
<evidence type="ECO:0000256" key="5">
    <source>
        <dbReference type="ARBA" id="ARBA00023295"/>
    </source>
</evidence>
<dbReference type="InterPro" id="IPR029486">
    <property type="entry name" value="GH97_N"/>
</dbReference>
<dbReference type="Proteomes" id="UP000319374">
    <property type="component" value="Chromosome"/>
</dbReference>
<keyword evidence="3" id="KW-0378">Hydrolase</keyword>
<protein>
    <submittedName>
        <fullName evidence="10">Retaining alpha-galactosidase</fullName>
    </submittedName>
</protein>
<gene>
    <name evidence="10" type="ORF">A5CPEGH6_13610</name>
</gene>
<evidence type="ECO:0000256" key="3">
    <source>
        <dbReference type="ARBA" id="ARBA00022801"/>
    </source>
</evidence>
<dbReference type="InterPro" id="IPR014718">
    <property type="entry name" value="GH-type_carb-bd"/>
</dbReference>
<keyword evidence="6" id="KW-0732">Signal</keyword>
<sequence length="665" mass="75535">MNLKPLLLMLGLACIPATLAAQKIYSLSSPDGNLRTTVTVGEEIRVALDAGDTPLLAPSPVSMTLEDGEVLGRNARVVRAEKNSVDRTIASPFYKKSRVGERYNQLTLSFRGDFGLVFRLYDDGLAYRFTTDREGTLRIGDECVAFSFPADCRAVVPYVARGRDFDFESQFFNSFENTYTTARITELNPGRLIFLPALVELDGGYKLVITEADLEGYPGLYLRGNGETPELRGVFAPYPKREEQGGHNRLQMLVREREGYIASTVGKRAFPWRTVVVAREDRELLDNDMIYRLAPESRIEDTSWIRPGKVAWDWWNDWNLYGVDFEAGINNETYKYYIDFASRNGVEYVILDEGWAVNEKADLMQVVPEIDLRELVAYARERNVGIILWAGYHAFERDMEQVVSHFARMGVKGFKVDFMDRDDQKIVDFLYRAARVCAEHRMLLDFHGIFKPTGLSRTWPNVVNYEGVFGLEQMKWSPETVDQVTYDVTMPFIRMVAGAMDYTQGAMRNAARRNYRPVNTEPMSQGTRCRQLAEYIVFESPLNMLCDSPSNYLEEPECFGFIAAVPTVWDRTVALDGKLGERIAVARQSGDMWYVGALTNWDAREAVLDLSFLEGDGWKVESFSDGRNAHRAACDYVMRTEPLPADKKLTVRMAPGGGFAARIYR</sequence>
<reference evidence="11" key="1">
    <citation type="submission" date="2019-06" db="EMBL/GenBank/DDBJ databases">
        <title>Alistipes onderdonkii subsp. vulgaris subsp. nov., Alistipes dispar sp. nov. and Alistipes communis sp. nov., isolated from human faeces, and creation of Alistipes onderdonkii subsp. onderdonkii subsp. nov.</title>
        <authorList>
            <person name="Sakamoto M."/>
            <person name="Ikeyama N."/>
            <person name="Ogata Y."/>
            <person name="Suda W."/>
            <person name="Iino T."/>
            <person name="Hattori M."/>
            <person name="Ohkuma M."/>
        </authorList>
    </citation>
    <scope>NUCLEOTIDE SEQUENCE [LARGE SCALE GENOMIC DNA]</scope>
    <source>
        <strain evidence="11">5CPEGH6</strain>
    </source>
</reference>
<dbReference type="Pfam" id="PF14509">
    <property type="entry name" value="GH97_C"/>
    <property type="match status" value="1"/>
</dbReference>
<feature type="domain" description="Glycosyl-hydrolase 97 N-terminal" evidence="8">
    <location>
        <begin position="27"/>
        <end position="294"/>
    </location>
</feature>
<organism evidence="10 11">
    <name type="scientific">Alistipes dispar</name>
    <dbReference type="NCBI Taxonomy" id="2585119"/>
    <lineage>
        <taxon>Bacteria</taxon>
        <taxon>Pseudomonadati</taxon>
        <taxon>Bacteroidota</taxon>
        <taxon>Bacteroidia</taxon>
        <taxon>Bacteroidales</taxon>
        <taxon>Rikenellaceae</taxon>
        <taxon>Alistipes</taxon>
    </lineage>
</organism>
<dbReference type="InterPro" id="IPR029483">
    <property type="entry name" value="GH97_C"/>
</dbReference>
<evidence type="ECO:0000256" key="2">
    <source>
        <dbReference type="ARBA" id="ARBA00011245"/>
    </source>
</evidence>
<evidence type="ECO:0000313" key="10">
    <source>
        <dbReference type="EMBL" id="BBL06723.1"/>
    </source>
</evidence>
<dbReference type="InterPro" id="IPR013780">
    <property type="entry name" value="Glyco_hydro_b"/>
</dbReference>
<feature type="domain" description="Glycosyl-hydrolase 97 C-terminal oligomerisation" evidence="9">
    <location>
        <begin position="568"/>
        <end position="663"/>
    </location>
</feature>
<dbReference type="InterPro" id="IPR017853">
    <property type="entry name" value="GH"/>
</dbReference>
<feature type="chain" id="PRO_5021257418" evidence="6">
    <location>
        <begin position="21"/>
        <end position="665"/>
    </location>
</feature>
<dbReference type="RefSeq" id="WP_141428510.1">
    <property type="nucleotide sequence ID" value="NZ_AP019736.1"/>
</dbReference>
<feature type="domain" description="Glycosyl-hydrolase 97 catalytic" evidence="7">
    <location>
        <begin position="314"/>
        <end position="468"/>
    </location>
</feature>
<name>A0A4Y1X092_9BACT</name>
<dbReference type="InterPro" id="IPR019563">
    <property type="entry name" value="GH97_catalytic"/>
</dbReference>
<dbReference type="OrthoDB" id="1109141at2"/>
<comment type="subunit">
    <text evidence="2">Monomer.</text>
</comment>
<dbReference type="SUPFAM" id="SSF51445">
    <property type="entry name" value="(Trans)glycosidases"/>
    <property type="match status" value="1"/>
</dbReference>
<dbReference type="EMBL" id="AP019736">
    <property type="protein sequence ID" value="BBL06723.1"/>
    <property type="molecule type" value="Genomic_DNA"/>
</dbReference>
<evidence type="ECO:0000259" key="7">
    <source>
        <dbReference type="Pfam" id="PF10566"/>
    </source>
</evidence>
<keyword evidence="4" id="KW-0106">Calcium</keyword>
<dbReference type="GeneID" id="98673338"/>
<dbReference type="GO" id="GO:0016798">
    <property type="term" value="F:hydrolase activity, acting on glycosyl bonds"/>
    <property type="evidence" value="ECO:0007669"/>
    <property type="project" value="UniProtKB-KW"/>
</dbReference>
<dbReference type="Pfam" id="PF14508">
    <property type="entry name" value="GH97_N"/>
    <property type="match status" value="1"/>
</dbReference>
<dbReference type="InterPro" id="IPR052720">
    <property type="entry name" value="Glycosyl_hydrolase_97"/>
</dbReference>
<evidence type="ECO:0000259" key="8">
    <source>
        <dbReference type="Pfam" id="PF14508"/>
    </source>
</evidence>
<comment type="cofactor">
    <cofactor evidence="1">
        <name>Ca(2+)</name>
        <dbReference type="ChEBI" id="CHEBI:29108"/>
    </cofactor>
</comment>
<dbReference type="Gene3D" id="2.60.40.1180">
    <property type="entry name" value="Golgi alpha-mannosidase II"/>
    <property type="match status" value="1"/>
</dbReference>
<dbReference type="PANTHER" id="PTHR35803">
    <property type="entry name" value="GLUCAN 1,4-ALPHA-GLUCOSIDASE SUSB-RELATED"/>
    <property type="match status" value="1"/>
</dbReference>
<keyword evidence="11" id="KW-1185">Reference proteome</keyword>
<proteinExistence type="predicted"/>
<dbReference type="AlphaFoldDB" id="A0A4Y1X092"/>
<feature type="signal peptide" evidence="6">
    <location>
        <begin position="1"/>
        <end position="20"/>
    </location>
</feature>
<evidence type="ECO:0000256" key="1">
    <source>
        <dbReference type="ARBA" id="ARBA00001913"/>
    </source>
</evidence>
<dbReference type="InterPro" id="IPR013785">
    <property type="entry name" value="Aldolase_TIM"/>
</dbReference>
<accession>A0A4Y1X092</accession>
<dbReference type="GO" id="GO:0030246">
    <property type="term" value="F:carbohydrate binding"/>
    <property type="evidence" value="ECO:0007669"/>
    <property type="project" value="InterPro"/>
</dbReference>
<dbReference type="Gene3D" id="2.70.98.10">
    <property type="match status" value="1"/>
</dbReference>
<dbReference type="PANTHER" id="PTHR35803:SF2">
    <property type="entry name" value="RETAINING ALPHA-GALACTOSIDASE"/>
    <property type="match status" value="1"/>
</dbReference>
<evidence type="ECO:0000259" key="9">
    <source>
        <dbReference type="Pfam" id="PF14509"/>
    </source>
</evidence>
<dbReference type="KEGG" id="ada:A5CPEGH6_13610"/>
<evidence type="ECO:0000256" key="4">
    <source>
        <dbReference type="ARBA" id="ARBA00022837"/>
    </source>
</evidence>
<evidence type="ECO:0000313" key="11">
    <source>
        <dbReference type="Proteomes" id="UP000319374"/>
    </source>
</evidence>
<evidence type="ECO:0000256" key="6">
    <source>
        <dbReference type="SAM" id="SignalP"/>
    </source>
</evidence>
<keyword evidence="5" id="KW-0326">Glycosidase</keyword>
<dbReference type="Gene3D" id="3.20.20.70">
    <property type="entry name" value="Aldolase class I"/>
    <property type="match status" value="1"/>
</dbReference>